<evidence type="ECO:0000256" key="4">
    <source>
        <dbReference type="ARBA" id="ARBA00022980"/>
    </source>
</evidence>
<name>A0A0G0K9V3_9BACT</name>
<dbReference type="GO" id="GO:0006412">
    <property type="term" value="P:translation"/>
    <property type="evidence" value="ECO:0007669"/>
    <property type="project" value="UniProtKB-UniRule"/>
</dbReference>
<dbReference type="FunFam" id="2.40.30.10:FF:000004">
    <property type="entry name" value="50S ribosomal protein L3"/>
    <property type="match status" value="1"/>
</dbReference>
<feature type="compositionally biased region" description="Basic and acidic residues" evidence="8">
    <location>
        <begin position="239"/>
        <end position="262"/>
    </location>
</feature>
<keyword evidence="3 7" id="KW-0694">RNA-binding</keyword>
<dbReference type="AlphaFoldDB" id="A0A0G0K9V3"/>
<accession>A0A0G0K9V3</accession>
<dbReference type="Proteomes" id="UP000034591">
    <property type="component" value="Unassembled WGS sequence"/>
</dbReference>
<evidence type="ECO:0000256" key="2">
    <source>
        <dbReference type="ARBA" id="ARBA00022730"/>
    </source>
</evidence>
<dbReference type="HAMAP" id="MF_01325_B">
    <property type="entry name" value="Ribosomal_uL3_B"/>
    <property type="match status" value="1"/>
</dbReference>
<proteinExistence type="inferred from homology"/>
<dbReference type="EMBL" id="LBTI01000019">
    <property type="protein sequence ID" value="KKQ37376.1"/>
    <property type="molecule type" value="Genomic_DNA"/>
</dbReference>
<dbReference type="Pfam" id="PF00297">
    <property type="entry name" value="Ribosomal_L3"/>
    <property type="match status" value="1"/>
</dbReference>
<dbReference type="SUPFAM" id="SSF50447">
    <property type="entry name" value="Translation proteins"/>
    <property type="match status" value="1"/>
</dbReference>
<dbReference type="PANTHER" id="PTHR11229">
    <property type="entry name" value="50S RIBOSOMAL PROTEIN L3"/>
    <property type="match status" value="1"/>
</dbReference>
<dbReference type="GO" id="GO:0019843">
    <property type="term" value="F:rRNA binding"/>
    <property type="evidence" value="ECO:0007669"/>
    <property type="project" value="UniProtKB-UniRule"/>
</dbReference>
<comment type="subunit">
    <text evidence="7">Part of the 50S ribosomal subunit. Forms a cluster with proteins L14 and L19.</text>
</comment>
<protein>
    <recommendedName>
        <fullName evidence="6 7">Large ribosomal subunit protein uL3</fullName>
    </recommendedName>
</protein>
<feature type="region of interest" description="Disordered" evidence="8">
    <location>
        <begin position="132"/>
        <end position="158"/>
    </location>
</feature>
<comment type="similarity">
    <text evidence="1 7">Belongs to the universal ribosomal protein uL3 family.</text>
</comment>
<evidence type="ECO:0000313" key="10">
    <source>
        <dbReference type="Proteomes" id="UP000034591"/>
    </source>
</evidence>
<dbReference type="GO" id="GO:0003735">
    <property type="term" value="F:structural constituent of ribosome"/>
    <property type="evidence" value="ECO:0007669"/>
    <property type="project" value="UniProtKB-UniRule"/>
</dbReference>
<keyword evidence="5 7" id="KW-0687">Ribonucleoprotein</keyword>
<sequence>MLNTLLGTKVKMGQAYVAGSRVPVTNIKLGPCVVTQTKTQEKDGYVAIQLGFGQKRIKNITKPEKGHLSGAIKGKYAPRFLREVRSDQISDLKVGDELKVEDVFKKGDIVSVTSISKGKGFAGVVKRWKFAGGPKTHGQSDRQRAPGSIGQGTTPGRVYKGKKMAGRMGQDTVTIKNLVVVDVEPEQGILSLSGSVPGSVGSLIKVKKIAHGKLEELLKEEVQQAVSAEDQEVQEEAVEEKSSQPDQSKKDESETEVAEKQE</sequence>
<evidence type="ECO:0000256" key="3">
    <source>
        <dbReference type="ARBA" id="ARBA00022884"/>
    </source>
</evidence>
<gene>
    <name evidence="7" type="primary">rplC</name>
    <name evidence="9" type="ORF">US53_C0019G0004</name>
</gene>
<comment type="caution">
    <text evidence="9">The sequence shown here is derived from an EMBL/GenBank/DDBJ whole genome shotgun (WGS) entry which is preliminary data.</text>
</comment>
<dbReference type="InterPro" id="IPR000597">
    <property type="entry name" value="Ribosomal_uL3"/>
</dbReference>
<keyword evidence="4 7" id="KW-0689">Ribosomal protein</keyword>
<evidence type="ECO:0000256" key="7">
    <source>
        <dbReference type="HAMAP-Rule" id="MF_01325"/>
    </source>
</evidence>
<reference evidence="9 10" key="1">
    <citation type="journal article" date="2015" name="Nature">
        <title>rRNA introns, odd ribosomes, and small enigmatic genomes across a large radiation of phyla.</title>
        <authorList>
            <person name="Brown C.T."/>
            <person name="Hug L.A."/>
            <person name="Thomas B.C."/>
            <person name="Sharon I."/>
            <person name="Castelle C.J."/>
            <person name="Singh A."/>
            <person name="Wilkins M.J."/>
            <person name="Williams K.H."/>
            <person name="Banfield J.F."/>
        </authorList>
    </citation>
    <scope>NUCLEOTIDE SEQUENCE [LARGE SCALE GENOMIC DNA]</scope>
</reference>
<feature type="region of interest" description="Disordered" evidence="8">
    <location>
        <begin position="225"/>
        <end position="262"/>
    </location>
</feature>
<organism evidence="9 10">
    <name type="scientific">Candidatus Woesebacteria bacterium GW2011_GWA1_37_7</name>
    <dbReference type="NCBI Taxonomy" id="1618545"/>
    <lineage>
        <taxon>Bacteria</taxon>
        <taxon>Candidatus Woeseibacteriota</taxon>
    </lineage>
</organism>
<dbReference type="InterPro" id="IPR019927">
    <property type="entry name" value="Ribosomal_uL3_bac/org-type"/>
</dbReference>
<dbReference type="FunFam" id="3.30.160.810:FF:000001">
    <property type="entry name" value="50S ribosomal protein L3"/>
    <property type="match status" value="1"/>
</dbReference>
<evidence type="ECO:0000313" key="9">
    <source>
        <dbReference type="EMBL" id="KKQ37376.1"/>
    </source>
</evidence>
<evidence type="ECO:0000256" key="6">
    <source>
        <dbReference type="ARBA" id="ARBA00035243"/>
    </source>
</evidence>
<keyword evidence="2 7" id="KW-0699">rRNA-binding</keyword>
<evidence type="ECO:0000256" key="1">
    <source>
        <dbReference type="ARBA" id="ARBA00006540"/>
    </source>
</evidence>
<comment type="function">
    <text evidence="7">One of the primary rRNA binding proteins, it binds directly near the 3'-end of the 23S rRNA, where it nucleates assembly of the 50S subunit.</text>
</comment>
<dbReference type="InterPro" id="IPR009000">
    <property type="entry name" value="Transl_B-barrel_sf"/>
</dbReference>
<dbReference type="PATRIC" id="fig|1618545.3.peg.287"/>
<dbReference type="PANTHER" id="PTHR11229:SF16">
    <property type="entry name" value="LARGE RIBOSOMAL SUBUNIT PROTEIN UL3C"/>
    <property type="match status" value="1"/>
</dbReference>
<dbReference type="Gene3D" id="2.40.30.10">
    <property type="entry name" value="Translation factors"/>
    <property type="match status" value="1"/>
</dbReference>
<dbReference type="GO" id="GO:0022625">
    <property type="term" value="C:cytosolic large ribosomal subunit"/>
    <property type="evidence" value="ECO:0007669"/>
    <property type="project" value="TreeGrafter"/>
</dbReference>
<feature type="compositionally biased region" description="Acidic residues" evidence="8">
    <location>
        <begin position="229"/>
        <end position="238"/>
    </location>
</feature>
<dbReference type="Gene3D" id="3.30.160.810">
    <property type="match status" value="1"/>
</dbReference>
<dbReference type="NCBIfam" id="TIGR03625">
    <property type="entry name" value="L3_bact"/>
    <property type="match status" value="1"/>
</dbReference>
<dbReference type="STRING" id="1618545.US53_C0019G0004"/>
<evidence type="ECO:0000256" key="5">
    <source>
        <dbReference type="ARBA" id="ARBA00023274"/>
    </source>
</evidence>
<evidence type="ECO:0000256" key="8">
    <source>
        <dbReference type="SAM" id="MobiDB-lite"/>
    </source>
</evidence>